<dbReference type="Proteomes" id="UP001258181">
    <property type="component" value="Unassembled WGS sequence"/>
</dbReference>
<evidence type="ECO:0000313" key="4">
    <source>
        <dbReference type="EMBL" id="MDR7073985.1"/>
    </source>
</evidence>
<evidence type="ECO:0000256" key="1">
    <source>
        <dbReference type="SAM" id="Phobius"/>
    </source>
</evidence>
<feature type="domain" description="DUF7649" evidence="3">
    <location>
        <begin position="11"/>
        <end position="89"/>
    </location>
</feature>
<keyword evidence="5" id="KW-1185">Reference proteome</keyword>
<feature type="transmembrane region" description="Helical" evidence="1">
    <location>
        <begin position="12"/>
        <end position="45"/>
    </location>
</feature>
<dbReference type="PIRSF" id="PIRSF031509">
    <property type="entry name" value="Cell_wall_LiaF/YvqF"/>
    <property type="match status" value="1"/>
</dbReference>
<dbReference type="InterPro" id="IPR016975">
    <property type="entry name" value="Cell_wall_LiaF"/>
</dbReference>
<dbReference type="EMBL" id="JAVDWA010000005">
    <property type="protein sequence ID" value="MDR7073985.1"/>
    <property type="molecule type" value="Genomic_DNA"/>
</dbReference>
<comment type="caution">
    <text evidence="4">The sequence shown here is derived from an EMBL/GenBank/DDBJ whole genome shotgun (WGS) entry which is preliminary data.</text>
</comment>
<keyword evidence="1" id="KW-0472">Membrane</keyword>
<evidence type="ECO:0000259" key="2">
    <source>
        <dbReference type="Pfam" id="PF09922"/>
    </source>
</evidence>
<feature type="domain" description="Cell wall-active antibiotics response LiaF-like C-terminal" evidence="2">
    <location>
        <begin position="128"/>
        <end position="240"/>
    </location>
</feature>
<name>A0ABU1U3H7_9BACL</name>
<protein>
    <submittedName>
        <fullName evidence="4">Lia operon protein LiaF</fullName>
    </submittedName>
</protein>
<accession>A0ABU1U3H7</accession>
<feature type="transmembrane region" description="Helical" evidence="1">
    <location>
        <begin position="57"/>
        <end position="89"/>
    </location>
</feature>
<sequence length="243" mass="27503">MPIKKKNDFISWILLIACVLLILEASFNGDGIVFTVLFSAALIYFGRKKMPKRFGKLMFWAGILILLISILNLYAFKFLLVAIILYIVVQFYQSKQNPIIIKPQIENTAAESTDELFIKKPLLKNIGFGQQQTTEHIYEWSDINIQCGVGDTVIDLSQTILPQGESVIFIRGLIGNISILIPYEIDIAVNHSGIAGNTTIFEHHDPKMFNQNLFYRTKNYADAEKKVKIMTSLIAGSLEVKRV</sequence>
<keyword evidence="1" id="KW-0812">Transmembrane</keyword>
<dbReference type="InterPro" id="IPR024425">
    <property type="entry name" value="LiaF-like_C"/>
</dbReference>
<reference evidence="4 5" key="1">
    <citation type="submission" date="2023-07" db="EMBL/GenBank/DDBJ databases">
        <title>Sorghum-associated microbial communities from plants grown in Nebraska, USA.</title>
        <authorList>
            <person name="Schachtman D."/>
        </authorList>
    </citation>
    <scope>NUCLEOTIDE SEQUENCE [LARGE SCALE GENOMIC DNA]</scope>
    <source>
        <strain evidence="4 5">BE211</strain>
    </source>
</reference>
<dbReference type="InterPro" id="IPR056066">
    <property type="entry name" value="DUF7649"/>
</dbReference>
<proteinExistence type="predicted"/>
<evidence type="ECO:0000313" key="5">
    <source>
        <dbReference type="Proteomes" id="UP001258181"/>
    </source>
</evidence>
<dbReference type="Pfam" id="PF09922">
    <property type="entry name" value="LiaF-like_C"/>
    <property type="match status" value="1"/>
</dbReference>
<dbReference type="InterPro" id="IPR047793">
    <property type="entry name" value="LiaF_C"/>
</dbReference>
<evidence type="ECO:0000259" key="3">
    <source>
        <dbReference type="Pfam" id="PF24661"/>
    </source>
</evidence>
<organism evidence="4 5">
    <name type="scientific">Fictibacillus barbaricus</name>
    <dbReference type="NCBI Taxonomy" id="182136"/>
    <lineage>
        <taxon>Bacteria</taxon>
        <taxon>Bacillati</taxon>
        <taxon>Bacillota</taxon>
        <taxon>Bacilli</taxon>
        <taxon>Bacillales</taxon>
        <taxon>Fictibacillaceae</taxon>
        <taxon>Fictibacillus</taxon>
    </lineage>
</organism>
<keyword evidence="1" id="KW-1133">Transmembrane helix</keyword>
<dbReference type="Pfam" id="PF24661">
    <property type="entry name" value="DUF7649"/>
    <property type="match status" value="1"/>
</dbReference>
<gene>
    <name evidence="4" type="ORF">J2X07_002975</name>
</gene>
<dbReference type="NCBIfam" id="NF040535">
    <property type="entry name" value="LiaF_C_term"/>
    <property type="match status" value="1"/>
</dbReference>